<sequence>MAQSASKSCDICMSGLGRNICDQCDQWMCENCKTLHLRSKISRNHTFLSGSNINPEDKPFCKEHDENFIFYCIDCHKCKMCGVKKHKKHDKSEINESTQELQAEVKKVMDSKMKSVTTSLDKIAQGMDKYHSDIIEAIRTITEDGNQMKQWIDTKVQALIASLKEKETAKLKALESIKTGFQNELGKLTKYKTAFYREPETWRCN</sequence>
<dbReference type="OrthoDB" id="1616686at2759"/>
<dbReference type="InterPro" id="IPR047153">
    <property type="entry name" value="TRIM45/56/19-like"/>
</dbReference>
<dbReference type="SUPFAM" id="SSF57845">
    <property type="entry name" value="B-box zinc-binding domain"/>
    <property type="match status" value="1"/>
</dbReference>
<dbReference type="GO" id="GO:0061630">
    <property type="term" value="F:ubiquitin protein ligase activity"/>
    <property type="evidence" value="ECO:0007669"/>
    <property type="project" value="TreeGrafter"/>
</dbReference>
<dbReference type="EMBL" id="CAJPWZ010003105">
    <property type="protein sequence ID" value="CAG2252115.1"/>
    <property type="molecule type" value="Genomic_DNA"/>
</dbReference>
<dbReference type="PANTHER" id="PTHR25462">
    <property type="entry name" value="BONUS, ISOFORM C-RELATED"/>
    <property type="match status" value="1"/>
</dbReference>
<dbReference type="SMART" id="SM00336">
    <property type="entry name" value="BBOX"/>
    <property type="match status" value="2"/>
</dbReference>
<dbReference type="PANTHER" id="PTHR25462:SF296">
    <property type="entry name" value="MEIOTIC P26, ISOFORM F"/>
    <property type="match status" value="1"/>
</dbReference>
<dbReference type="CDD" id="cd19757">
    <property type="entry name" value="Bbox1"/>
    <property type="match status" value="1"/>
</dbReference>
<comment type="caution">
    <text evidence="2">The sequence shown here is derived from an EMBL/GenBank/DDBJ whole genome shotgun (WGS) entry which is preliminary data.</text>
</comment>
<protein>
    <recommendedName>
        <fullName evidence="1">B box-type domain-containing protein</fullName>
    </recommendedName>
</protein>
<keyword evidence="3" id="KW-1185">Reference proteome</keyword>
<evidence type="ECO:0000313" key="2">
    <source>
        <dbReference type="EMBL" id="CAG2252115.1"/>
    </source>
</evidence>
<gene>
    <name evidence="2" type="ORF">MEDL_63715</name>
</gene>
<feature type="domain" description="B box-type" evidence="1">
    <location>
        <begin position="56"/>
        <end position="94"/>
    </location>
</feature>
<accession>A0A8S3V2X5</accession>
<feature type="domain" description="B box-type" evidence="1">
    <location>
        <begin position="4"/>
        <end position="50"/>
    </location>
</feature>
<dbReference type="Proteomes" id="UP000683360">
    <property type="component" value="Unassembled WGS sequence"/>
</dbReference>
<dbReference type="AlphaFoldDB" id="A0A8S3V2X5"/>
<evidence type="ECO:0000259" key="1">
    <source>
        <dbReference type="SMART" id="SM00336"/>
    </source>
</evidence>
<reference evidence="2" key="1">
    <citation type="submission" date="2021-03" db="EMBL/GenBank/DDBJ databases">
        <authorList>
            <person name="Bekaert M."/>
        </authorList>
    </citation>
    <scope>NUCLEOTIDE SEQUENCE</scope>
</reference>
<evidence type="ECO:0000313" key="3">
    <source>
        <dbReference type="Proteomes" id="UP000683360"/>
    </source>
</evidence>
<dbReference type="GO" id="GO:0008270">
    <property type="term" value="F:zinc ion binding"/>
    <property type="evidence" value="ECO:0007669"/>
    <property type="project" value="InterPro"/>
</dbReference>
<dbReference type="Gene3D" id="3.30.160.60">
    <property type="entry name" value="Classic Zinc Finger"/>
    <property type="match status" value="1"/>
</dbReference>
<organism evidence="2 3">
    <name type="scientific">Mytilus edulis</name>
    <name type="common">Blue mussel</name>
    <dbReference type="NCBI Taxonomy" id="6550"/>
    <lineage>
        <taxon>Eukaryota</taxon>
        <taxon>Metazoa</taxon>
        <taxon>Spiralia</taxon>
        <taxon>Lophotrochozoa</taxon>
        <taxon>Mollusca</taxon>
        <taxon>Bivalvia</taxon>
        <taxon>Autobranchia</taxon>
        <taxon>Pteriomorphia</taxon>
        <taxon>Mytilida</taxon>
        <taxon>Mytiloidea</taxon>
        <taxon>Mytilidae</taxon>
        <taxon>Mytilinae</taxon>
        <taxon>Mytilus</taxon>
    </lineage>
</organism>
<dbReference type="InterPro" id="IPR000315">
    <property type="entry name" value="Znf_B-box"/>
</dbReference>
<name>A0A8S3V2X5_MYTED</name>
<proteinExistence type="predicted"/>